<dbReference type="AlphaFoldDB" id="A0A370I7D7"/>
<evidence type="ECO:0000313" key="4">
    <source>
        <dbReference type="Proteomes" id="UP000254869"/>
    </source>
</evidence>
<comment type="caution">
    <text evidence="3">The sequence shown here is derived from an EMBL/GenBank/DDBJ whole genome shotgun (WGS) entry which is preliminary data.</text>
</comment>
<feature type="region of interest" description="Disordered" evidence="1">
    <location>
        <begin position="1"/>
        <end position="31"/>
    </location>
</feature>
<protein>
    <submittedName>
        <fullName evidence="3">Uncharacterized protein</fullName>
    </submittedName>
</protein>
<feature type="transmembrane region" description="Helical" evidence="2">
    <location>
        <begin position="54"/>
        <end position="87"/>
    </location>
</feature>
<dbReference type="InterPro" id="IPR045931">
    <property type="entry name" value="DUF6350"/>
</dbReference>
<feature type="transmembrane region" description="Helical" evidence="2">
    <location>
        <begin position="132"/>
        <end position="154"/>
    </location>
</feature>
<evidence type="ECO:0000313" key="3">
    <source>
        <dbReference type="EMBL" id="RDI66646.1"/>
    </source>
</evidence>
<reference evidence="3 4" key="1">
    <citation type="submission" date="2018-07" db="EMBL/GenBank/DDBJ databases">
        <title>Genomic Encyclopedia of Type Strains, Phase IV (KMG-IV): sequencing the most valuable type-strain genomes for metagenomic binning, comparative biology and taxonomic classification.</title>
        <authorList>
            <person name="Goeker M."/>
        </authorList>
    </citation>
    <scope>NUCLEOTIDE SEQUENCE [LARGE SCALE GENOMIC DNA]</scope>
    <source>
        <strain evidence="3 4">DSM 44290</strain>
    </source>
</reference>
<evidence type="ECO:0000256" key="1">
    <source>
        <dbReference type="SAM" id="MobiDB-lite"/>
    </source>
</evidence>
<organism evidence="3 4">
    <name type="scientific">Nocardia pseudobrasiliensis</name>
    <dbReference type="NCBI Taxonomy" id="45979"/>
    <lineage>
        <taxon>Bacteria</taxon>
        <taxon>Bacillati</taxon>
        <taxon>Actinomycetota</taxon>
        <taxon>Actinomycetes</taxon>
        <taxon>Mycobacteriales</taxon>
        <taxon>Nocardiaceae</taxon>
        <taxon>Nocardia</taxon>
    </lineage>
</organism>
<dbReference type="Pfam" id="PF19877">
    <property type="entry name" value="DUF6350"/>
    <property type="match status" value="1"/>
</dbReference>
<feature type="transmembrane region" description="Helical" evidence="2">
    <location>
        <begin position="209"/>
        <end position="234"/>
    </location>
</feature>
<dbReference type="STRING" id="1210086.GCA_001613105_01593"/>
<dbReference type="RefSeq" id="WP_147287931.1">
    <property type="nucleotide sequence ID" value="NZ_QQBC01000004.1"/>
</dbReference>
<feature type="transmembrane region" description="Helical" evidence="2">
    <location>
        <begin position="93"/>
        <end position="120"/>
    </location>
</feature>
<feature type="transmembrane region" description="Helical" evidence="2">
    <location>
        <begin position="283"/>
        <end position="302"/>
    </location>
</feature>
<feature type="transmembrane region" description="Helical" evidence="2">
    <location>
        <begin position="308"/>
        <end position="329"/>
    </location>
</feature>
<keyword evidence="2" id="KW-0472">Membrane</keyword>
<keyword evidence="2" id="KW-1133">Transmembrane helix</keyword>
<keyword evidence="2" id="KW-0812">Transmembrane</keyword>
<gene>
    <name evidence="3" type="ORF">DFR76_104396</name>
</gene>
<feature type="transmembrane region" description="Helical" evidence="2">
    <location>
        <begin position="376"/>
        <end position="402"/>
    </location>
</feature>
<evidence type="ECO:0000256" key="2">
    <source>
        <dbReference type="SAM" id="Phobius"/>
    </source>
</evidence>
<feature type="transmembrane region" description="Helical" evidence="2">
    <location>
        <begin position="341"/>
        <end position="364"/>
    </location>
</feature>
<accession>A0A370I7D7</accession>
<feature type="compositionally biased region" description="Basic and acidic residues" evidence="1">
    <location>
        <begin position="7"/>
        <end position="30"/>
    </location>
</feature>
<keyword evidence="4" id="KW-1185">Reference proteome</keyword>
<feature type="transmembrane region" description="Helical" evidence="2">
    <location>
        <begin position="246"/>
        <end position="271"/>
    </location>
</feature>
<dbReference type="Proteomes" id="UP000254869">
    <property type="component" value="Unassembled WGS sequence"/>
</dbReference>
<name>A0A370I7D7_9NOCA</name>
<feature type="transmembrane region" description="Helical" evidence="2">
    <location>
        <begin position="169"/>
        <end position="188"/>
    </location>
</feature>
<dbReference type="EMBL" id="QQBC01000004">
    <property type="protein sequence ID" value="RDI66646.1"/>
    <property type="molecule type" value="Genomic_DNA"/>
</dbReference>
<proteinExistence type="predicted"/>
<sequence>MRSSLVRWDDSGQRRVDAPEHDSEPNRPEDNIFLSLTPERAKVLLIVAARTSSYTVVVLVALVLATLFAAGSGMTGAPGAIAAGWLAVHQVPLVIGTTSLGLLPLLPTGLVVWFAAGDCARAVEPRSSHADLGWIVGAALSGPLLITAVCLAVAEDASSVVALQPPNTLAAFGCVGGLHLLAAGAGILRSRPELVTPYLPEWVLPGARVAVRALGRLLLAGAALTLLSFLVHWSQIGETYRAAGNFAGVLGLTALSLAYLPNVVIGAASVLMGADVHLGAGSLNLFSVVGARLPGLPVLVAVPAGPAALWWPVVLLIPAAVGVLAGVDCAREAGDRPRTPWATLTAAGLTAVAALVLGSAAGGAAGSFGELGPGVWLFAGLTLVWMIGAGYVGLLAAHWFLVAPAPAAADYYDDEYADYADEEEYSDEECVADDYGDEYPEAHYGYEDYASDSDAPIVDGELIEEPLALSTIADEAKTAENSDILDAEVVEADLPNSNEVDGR</sequence>